<gene>
    <name evidence="2" type="ORF">ACFQPS_16920</name>
</gene>
<comment type="caution">
    <text evidence="2">The sequence shown here is derived from an EMBL/GenBank/DDBJ whole genome shotgun (WGS) entry which is preliminary data.</text>
</comment>
<dbReference type="GO" id="GO:0016301">
    <property type="term" value="F:kinase activity"/>
    <property type="evidence" value="ECO:0007669"/>
    <property type="project" value="UniProtKB-KW"/>
</dbReference>
<name>A0ABW2KZT0_9PROT</name>
<organism evidence="2 3">
    <name type="scientific">Rhodocista pekingensis</name>
    <dbReference type="NCBI Taxonomy" id="201185"/>
    <lineage>
        <taxon>Bacteria</taxon>
        <taxon>Pseudomonadati</taxon>
        <taxon>Pseudomonadota</taxon>
        <taxon>Alphaproteobacteria</taxon>
        <taxon>Rhodospirillales</taxon>
        <taxon>Azospirillaceae</taxon>
        <taxon>Rhodocista</taxon>
    </lineage>
</organism>
<accession>A0ABW2KZT0</accession>
<protein>
    <submittedName>
        <fullName evidence="2">HPr kinase/phosphorylase</fullName>
    </submittedName>
</protein>
<keyword evidence="2" id="KW-0808">Transferase</keyword>
<proteinExistence type="predicted"/>
<dbReference type="Pfam" id="PF07475">
    <property type="entry name" value="Hpr_kinase_C"/>
    <property type="match status" value="1"/>
</dbReference>
<dbReference type="RefSeq" id="WP_377360395.1">
    <property type="nucleotide sequence ID" value="NZ_JBHTCM010000022.1"/>
</dbReference>
<reference evidence="3" key="1">
    <citation type="journal article" date="2019" name="Int. J. Syst. Evol. Microbiol.">
        <title>The Global Catalogue of Microorganisms (GCM) 10K type strain sequencing project: providing services to taxonomists for standard genome sequencing and annotation.</title>
        <authorList>
            <consortium name="The Broad Institute Genomics Platform"/>
            <consortium name="The Broad Institute Genome Sequencing Center for Infectious Disease"/>
            <person name="Wu L."/>
            <person name="Ma J."/>
        </authorList>
    </citation>
    <scope>NUCLEOTIDE SEQUENCE [LARGE SCALE GENOMIC DNA]</scope>
    <source>
        <strain evidence="3">CGMCC 1.16275</strain>
    </source>
</reference>
<dbReference type="Proteomes" id="UP001596456">
    <property type="component" value="Unassembled WGS sequence"/>
</dbReference>
<feature type="domain" description="HPr kinase/phosphorylase C-terminal" evidence="1">
    <location>
        <begin position="3"/>
        <end position="91"/>
    </location>
</feature>
<dbReference type="Gene3D" id="3.40.50.300">
    <property type="entry name" value="P-loop containing nucleotide triphosphate hydrolases"/>
    <property type="match status" value="1"/>
</dbReference>
<dbReference type="InterPro" id="IPR011104">
    <property type="entry name" value="Hpr_kin/Pase_C"/>
</dbReference>
<evidence type="ECO:0000313" key="3">
    <source>
        <dbReference type="Proteomes" id="UP001596456"/>
    </source>
</evidence>
<evidence type="ECO:0000259" key="1">
    <source>
        <dbReference type="Pfam" id="PF07475"/>
    </source>
</evidence>
<keyword evidence="3" id="KW-1185">Reference proteome</keyword>
<evidence type="ECO:0000313" key="2">
    <source>
        <dbReference type="EMBL" id="MFC7334850.1"/>
    </source>
</evidence>
<dbReference type="EMBL" id="JBHTCM010000022">
    <property type="protein sequence ID" value="MFC7334850.1"/>
    <property type="molecule type" value="Genomic_DNA"/>
</dbReference>
<dbReference type="SUPFAM" id="SSF53795">
    <property type="entry name" value="PEP carboxykinase-like"/>
    <property type="match status" value="1"/>
</dbReference>
<sequence>MIRIHATCVSVSGAGVLIRGPSGAGKSDLALRLVDAGALLVADDVVELVRGPGGACSGPDGDASGRLLARAPAALAGLLEVRGVGILPVPHLDAVTLALVADLLPPGRSAERLPEPATVTLAGVALPRIALAPFEVSAVAKLRLAAAAAAARVPVLPPAFAALPADGAP</sequence>
<keyword evidence="2" id="KW-0418">Kinase</keyword>
<dbReference type="InterPro" id="IPR027417">
    <property type="entry name" value="P-loop_NTPase"/>
</dbReference>